<dbReference type="SUPFAM" id="SSF75304">
    <property type="entry name" value="Amidase signature (AS) enzymes"/>
    <property type="match status" value="1"/>
</dbReference>
<keyword evidence="2" id="KW-1185">Reference proteome</keyword>
<organism evidence="1 2">
    <name type="scientific">Bradyrhizobium diazoefficiens (strain JCM 10833 / BCRC 13528 / IAM 13628 / NBRC 14792 / USDA 110)</name>
    <dbReference type="NCBI Taxonomy" id="224911"/>
    <lineage>
        <taxon>Bacteria</taxon>
        <taxon>Pseudomonadati</taxon>
        <taxon>Pseudomonadota</taxon>
        <taxon>Alphaproteobacteria</taxon>
        <taxon>Hyphomicrobiales</taxon>
        <taxon>Nitrobacteraceae</taxon>
        <taxon>Bradyrhizobium</taxon>
    </lineage>
</organism>
<evidence type="ECO:0000313" key="2">
    <source>
        <dbReference type="Proteomes" id="UP000002526"/>
    </source>
</evidence>
<dbReference type="EnsemblBacteria" id="BAC53341">
    <property type="protein sequence ID" value="BAC53341"/>
    <property type="gene ID" value="BAC53341"/>
</dbReference>
<proteinExistence type="predicted"/>
<sequence length="88" mass="9552">MTPHTLPPVGLFVNFAPHLGFPALSVPNEMRGDGLPSGLMIIGQAGDDGLLVDVAERLAARFAAARFRDPVAPPRRMPIMYQVTLCRR</sequence>
<dbReference type="InterPro" id="IPR036928">
    <property type="entry name" value="AS_sf"/>
</dbReference>
<name>Q89BS2_BRADU</name>
<reference evidence="2" key="1">
    <citation type="journal article" date="2002" name="DNA Res.">
        <title>Complete genomic sequence of nitrogen-fixing symbiotic bacterium Bradyrhizobium japonicum USDA110.</title>
        <authorList>
            <person name="Kaneko T."/>
            <person name="Nakamura Y."/>
            <person name="Sato S."/>
            <person name="Minamisawa K."/>
            <person name="Uchiumi T."/>
            <person name="Sasamoto S."/>
            <person name="Watanabe A."/>
            <person name="Idesawa K."/>
            <person name="Iriguchi M."/>
            <person name="Kawashima K."/>
            <person name="Kohara M."/>
            <person name="Matsumoto M."/>
            <person name="Shimpo S."/>
            <person name="Tsuruoka H."/>
            <person name="Wada T."/>
            <person name="Yamada M."/>
            <person name="Tabata S."/>
        </authorList>
    </citation>
    <scope>NUCLEOTIDE SEQUENCE [LARGE SCALE GENOMIC DNA]</scope>
    <source>
        <strain evidence="2">JCM 10833 / BCRC 13528 / IAM 13628 / NBRC 14792 / USDA 110</strain>
    </source>
</reference>
<dbReference type="AlphaFoldDB" id="Q89BS2"/>
<accession>Q89BS2</accession>
<evidence type="ECO:0000313" key="1">
    <source>
        <dbReference type="EMBL" id="BAC53341.1"/>
    </source>
</evidence>
<dbReference type="KEGG" id="bja:bsl8076"/>
<gene>
    <name evidence="1" type="ordered locus">bsl8076</name>
</gene>
<protein>
    <submittedName>
        <fullName evidence="1">Bsl8076 protein</fullName>
    </submittedName>
</protein>
<dbReference type="Proteomes" id="UP000002526">
    <property type="component" value="Chromosome"/>
</dbReference>
<dbReference type="EMBL" id="BA000040">
    <property type="protein sequence ID" value="BAC53341.1"/>
    <property type="molecule type" value="Genomic_DNA"/>
</dbReference>
<dbReference type="HOGENOM" id="CLU_2462978_0_0_5"/>
<dbReference type="Gene3D" id="3.90.1300.10">
    <property type="entry name" value="Amidase signature (AS) domain"/>
    <property type="match status" value="1"/>
</dbReference>
<dbReference type="InParanoid" id="Q89BS2"/>